<dbReference type="Gene3D" id="3.30.60.160">
    <property type="match status" value="1"/>
</dbReference>
<dbReference type="RefSeq" id="WP_274702923.1">
    <property type="nucleotide sequence ID" value="NZ_JAQSVD010000012.1"/>
</dbReference>
<dbReference type="InterPro" id="IPR038603">
    <property type="entry name" value="Znf_FCS_sf"/>
</dbReference>
<comment type="caution">
    <text evidence="1">The sequence shown here is derived from an EMBL/GenBank/DDBJ whole genome shotgun (WGS) entry which is preliminary data.</text>
</comment>
<sequence>MTENQKAQICALRKQGAGYMKIAQQTGISQNTIKSFCRRNNLTAKETADVPAEEQSVCECCGKPMVQRDGRKKKRFCSDACRNKWWNAHLDIVKRKAIYKYQCPNCGKAFEVYGNSHRKYCCHECYVEHRFGGGLDG</sequence>
<dbReference type="Proteomes" id="UP001215087">
    <property type="component" value="Unassembled WGS sequence"/>
</dbReference>
<evidence type="ECO:0000313" key="1">
    <source>
        <dbReference type="EMBL" id="MDE1472107.1"/>
    </source>
</evidence>
<accession>A0ABT5UT13</accession>
<dbReference type="Gene3D" id="1.10.10.60">
    <property type="entry name" value="Homeodomain-like"/>
    <property type="match status" value="1"/>
</dbReference>
<reference evidence="1 2" key="1">
    <citation type="submission" date="2023-02" db="EMBL/GenBank/DDBJ databases">
        <title>Comparative genome analysis of Eubacterium limosum species.</title>
        <authorList>
            <person name="Bak J.E."/>
        </authorList>
    </citation>
    <scope>NUCLEOTIDE SEQUENCE [LARGE SCALE GENOMIC DNA]</scope>
    <source>
        <strain evidence="1 2">KGMB01548</strain>
    </source>
</reference>
<proteinExistence type="predicted"/>
<gene>
    <name evidence="1" type="ORF">PTZ04_17770</name>
</gene>
<dbReference type="EMBL" id="JAQSVD010000012">
    <property type="protein sequence ID" value="MDE1472107.1"/>
    <property type="molecule type" value="Genomic_DNA"/>
</dbReference>
<name>A0ABT5UT13_EUBLI</name>
<evidence type="ECO:0000313" key="2">
    <source>
        <dbReference type="Proteomes" id="UP001215087"/>
    </source>
</evidence>
<organism evidence="1 2">
    <name type="scientific">Eubacterium limosum</name>
    <dbReference type="NCBI Taxonomy" id="1736"/>
    <lineage>
        <taxon>Bacteria</taxon>
        <taxon>Bacillati</taxon>
        <taxon>Bacillota</taxon>
        <taxon>Clostridia</taxon>
        <taxon>Eubacteriales</taxon>
        <taxon>Eubacteriaceae</taxon>
        <taxon>Eubacterium</taxon>
    </lineage>
</organism>
<protein>
    <submittedName>
        <fullName evidence="1">RNA polymerase subunit sigma-70</fullName>
    </submittedName>
</protein>
<keyword evidence="2" id="KW-1185">Reference proteome</keyword>